<evidence type="ECO:0000313" key="2">
    <source>
        <dbReference type="Proteomes" id="UP000325785"/>
    </source>
</evidence>
<dbReference type="Gene3D" id="3.90.550.10">
    <property type="entry name" value="Spore Coat Polysaccharide Biosynthesis Protein SpsA, Chain A"/>
    <property type="match status" value="1"/>
</dbReference>
<reference evidence="1 2" key="1">
    <citation type="submission" date="2018-08" db="EMBL/GenBank/DDBJ databases">
        <title>Genetic Globetrotter - A new plasmid hitch-hiking vast phylogenetic and geographic distances.</title>
        <authorList>
            <person name="Vollmers J."/>
            <person name="Petersen J."/>
        </authorList>
    </citation>
    <scope>NUCLEOTIDE SEQUENCE [LARGE SCALE GENOMIC DNA]</scope>
    <source>
        <strain evidence="1 2">DSM 26383</strain>
    </source>
</reference>
<dbReference type="KEGG" id="rid:RIdsm_02535"/>
<dbReference type="Proteomes" id="UP000325785">
    <property type="component" value="Chromosome"/>
</dbReference>
<accession>A0A5P3ADE2</accession>
<organism evidence="1 2">
    <name type="scientific">Roseovarius indicus</name>
    <dbReference type="NCBI Taxonomy" id="540747"/>
    <lineage>
        <taxon>Bacteria</taxon>
        <taxon>Pseudomonadati</taxon>
        <taxon>Pseudomonadota</taxon>
        <taxon>Alphaproteobacteria</taxon>
        <taxon>Rhodobacterales</taxon>
        <taxon>Roseobacteraceae</taxon>
        <taxon>Roseovarius</taxon>
    </lineage>
</organism>
<protein>
    <recommendedName>
        <fullName evidence="3">Glycosyltransferase</fullName>
    </recommendedName>
</protein>
<dbReference type="InterPro" id="IPR029044">
    <property type="entry name" value="Nucleotide-diphossugar_trans"/>
</dbReference>
<dbReference type="AlphaFoldDB" id="A0A5P3ADE2"/>
<evidence type="ECO:0000313" key="1">
    <source>
        <dbReference type="EMBL" id="QEW26733.1"/>
    </source>
</evidence>
<gene>
    <name evidence="1" type="ORF">RIdsm_02535</name>
</gene>
<sequence length="203" mass="23067">MTGVRGHRNRVRIMTVLRSGGEYEECHVDRLREQCEKHAPDTEFVCLSDIGGTALLHDWPGWWAKIEVFRFQGPILFVDLDTTIRGDLRPILDAAACHEFIALEDFNPRLRKMGSGLMAWGGSMSHIYETFCANPDAHMAKCTTRRHFGDQGFIEPLTEGRTYWQDILPGSVVSWKKHCKSGVPDDAKIVCFHGKPRPWDVGQ</sequence>
<dbReference type="EMBL" id="CP031598">
    <property type="protein sequence ID" value="QEW26733.1"/>
    <property type="molecule type" value="Genomic_DNA"/>
</dbReference>
<name>A0A5P3ADE2_9RHOB</name>
<evidence type="ECO:0008006" key="3">
    <source>
        <dbReference type="Google" id="ProtNLM"/>
    </source>
</evidence>
<proteinExistence type="predicted"/>
<dbReference type="SUPFAM" id="SSF53448">
    <property type="entry name" value="Nucleotide-diphospho-sugar transferases"/>
    <property type="match status" value="1"/>
</dbReference>